<name>A0A2P5BW44_PARAD</name>
<reference evidence="3" key="1">
    <citation type="submission" date="2016-06" db="EMBL/GenBank/DDBJ databases">
        <title>Parallel loss of symbiosis genes in relatives of nitrogen-fixing non-legume Parasponia.</title>
        <authorList>
            <person name="Van Velzen R."/>
            <person name="Holmer R."/>
            <person name="Bu F."/>
            <person name="Rutten L."/>
            <person name="Van Zeijl A."/>
            <person name="Liu W."/>
            <person name="Santuari L."/>
            <person name="Cao Q."/>
            <person name="Sharma T."/>
            <person name="Shen D."/>
            <person name="Roswanjaya Y."/>
            <person name="Wardhani T."/>
            <person name="Kalhor M.S."/>
            <person name="Jansen J."/>
            <person name="Van den Hoogen J."/>
            <person name="Gungor B."/>
            <person name="Hartog M."/>
            <person name="Hontelez J."/>
            <person name="Verver J."/>
            <person name="Yang W.-C."/>
            <person name="Schijlen E."/>
            <person name="Repin R."/>
            <person name="Schilthuizen M."/>
            <person name="Schranz E."/>
            <person name="Heidstra R."/>
            <person name="Miyata K."/>
            <person name="Fedorova E."/>
            <person name="Kohlen W."/>
            <person name="Bisseling T."/>
            <person name="Smit S."/>
            <person name="Geurts R."/>
        </authorList>
    </citation>
    <scope>NUCLEOTIDE SEQUENCE [LARGE SCALE GENOMIC DNA]</scope>
    <source>
        <strain evidence="3">cv. WU1-14</strain>
    </source>
</reference>
<comment type="caution">
    <text evidence="2">The sequence shown here is derived from an EMBL/GenBank/DDBJ whole genome shotgun (WGS) entry which is preliminary data.</text>
</comment>
<evidence type="ECO:0000259" key="1">
    <source>
        <dbReference type="PROSITE" id="PS51111"/>
    </source>
</evidence>
<protein>
    <submittedName>
        <fullName evidence="2">REJ domain containing protein</fullName>
    </submittedName>
</protein>
<keyword evidence="3" id="KW-1185">Reference proteome</keyword>
<dbReference type="InterPro" id="IPR014010">
    <property type="entry name" value="REJ_dom"/>
</dbReference>
<organism evidence="2 3">
    <name type="scientific">Parasponia andersonii</name>
    <name type="common">Sponia andersonii</name>
    <dbReference type="NCBI Taxonomy" id="3476"/>
    <lineage>
        <taxon>Eukaryota</taxon>
        <taxon>Viridiplantae</taxon>
        <taxon>Streptophyta</taxon>
        <taxon>Embryophyta</taxon>
        <taxon>Tracheophyta</taxon>
        <taxon>Spermatophyta</taxon>
        <taxon>Magnoliopsida</taxon>
        <taxon>eudicotyledons</taxon>
        <taxon>Gunneridae</taxon>
        <taxon>Pentapetalae</taxon>
        <taxon>rosids</taxon>
        <taxon>fabids</taxon>
        <taxon>Rosales</taxon>
        <taxon>Cannabaceae</taxon>
        <taxon>Parasponia</taxon>
    </lineage>
</organism>
<evidence type="ECO:0000313" key="2">
    <source>
        <dbReference type="EMBL" id="PON53002.1"/>
    </source>
</evidence>
<gene>
    <name evidence="2" type="ORF">PanWU01x14_205380</name>
</gene>
<accession>A0A2P5BW44</accession>
<dbReference type="OrthoDB" id="913635at2759"/>
<evidence type="ECO:0000313" key="3">
    <source>
        <dbReference type="Proteomes" id="UP000237105"/>
    </source>
</evidence>
<feature type="domain" description="REJ" evidence="1">
    <location>
        <begin position="1"/>
        <end position="105"/>
    </location>
</feature>
<sequence>MQSFREALEDCNSEIMGFSGPKLTWDNRQEGIHDIQERLDRFTASSSRLSLFANARLLNLDFWGQTTGSSNSSWTPKIGMTMDVDGPNASFVSRLTGLGRKSASK</sequence>
<dbReference type="PROSITE" id="PS51111">
    <property type="entry name" value="REJ"/>
    <property type="match status" value="1"/>
</dbReference>
<dbReference type="AlphaFoldDB" id="A0A2P5BW44"/>
<proteinExistence type="predicted"/>
<dbReference type="GO" id="GO:0016020">
    <property type="term" value="C:membrane"/>
    <property type="evidence" value="ECO:0007669"/>
    <property type="project" value="UniProtKB-SubCell"/>
</dbReference>
<dbReference type="Proteomes" id="UP000237105">
    <property type="component" value="Unassembled WGS sequence"/>
</dbReference>
<dbReference type="EMBL" id="JXTB01000212">
    <property type="protein sequence ID" value="PON53002.1"/>
    <property type="molecule type" value="Genomic_DNA"/>
</dbReference>